<evidence type="ECO:0000256" key="2">
    <source>
        <dbReference type="ARBA" id="ARBA00022777"/>
    </source>
</evidence>
<dbReference type="GO" id="GO:0008976">
    <property type="term" value="F:polyphosphate kinase activity"/>
    <property type="evidence" value="ECO:0007669"/>
    <property type="project" value="InterPro"/>
</dbReference>
<dbReference type="InterPro" id="IPR022300">
    <property type="entry name" value="PPK2-rel_1"/>
</dbReference>
<dbReference type="InterPro" id="IPR027417">
    <property type="entry name" value="P-loop_NTPase"/>
</dbReference>
<dbReference type="Gene3D" id="3.40.50.300">
    <property type="entry name" value="P-loop containing nucleotide triphosphate hydrolases"/>
    <property type="match status" value="1"/>
</dbReference>
<dbReference type="HOGENOM" id="CLU_048699_1_0_11"/>
<evidence type="ECO:0000256" key="1">
    <source>
        <dbReference type="ARBA" id="ARBA00022679"/>
    </source>
</evidence>
<dbReference type="EMBL" id="CP001684">
    <property type="protein sequence ID" value="ACV22242.1"/>
    <property type="molecule type" value="Genomic_DNA"/>
</dbReference>
<dbReference type="InterPro" id="IPR022488">
    <property type="entry name" value="PPK2-related"/>
</dbReference>
<dbReference type="STRING" id="471855.Shel_12140"/>
<dbReference type="InterPro" id="IPR016898">
    <property type="entry name" value="Polyphosphate_phosphotransfera"/>
</dbReference>
<dbReference type="PANTHER" id="PTHR34383:SF3">
    <property type="entry name" value="POLYPHOSPHATE:AMP PHOSPHOTRANSFERASE"/>
    <property type="match status" value="1"/>
</dbReference>
<proteinExistence type="predicted"/>
<reference evidence="4 5" key="1">
    <citation type="journal article" date="2009" name="Stand. Genomic Sci.">
        <title>Complete genome sequence of Slackia heliotrinireducens type strain (RHS 1).</title>
        <authorList>
            <person name="Pukall R."/>
            <person name="Lapidus A."/>
            <person name="Nolan M."/>
            <person name="Copeland A."/>
            <person name="Glavina Del Rio T."/>
            <person name="Lucas S."/>
            <person name="Chen F."/>
            <person name="Tice H."/>
            <person name="Cheng J.F."/>
            <person name="Chertkov O."/>
            <person name="Bruce D."/>
            <person name="Goodwin L."/>
            <person name="Kuske C."/>
            <person name="Brettin T."/>
            <person name="Detter J.C."/>
            <person name="Han C."/>
            <person name="Pitluck S."/>
            <person name="Pati A."/>
            <person name="Mavrommatis K."/>
            <person name="Ivanova N."/>
            <person name="Ovchinnikova G."/>
            <person name="Chen A."/>
            <person name="Palaniappan K."/>
            <person name="Schneider S."/>
            <person name="Rohde M."/>
            <person name="Chain P."/>
            <person name="D'haeseleer P."/>
            <person name="Goker M."/>
            <person name="Bristow J."/>
            <person name="Eisen J.A."/>
            <person name="Markowitz V."/>
            <person name="Kyrpides N.C."/>
            <person name="Klenk H.P."/>
            <person name="Hugenholtz P."/>
        </authorList>
    </citation>
    <scope>NUCLEOTIDE SEQUENCE [LARGE SCALE GENOMIC DNA]</scope>
    <source>
        <strain evidence="5">ATCC 29202 / DSM 20476 / NCTC 11029 / RHS 1</strain>
    </source>
</reference>
<organism evidence="4 5">
    <name type="scientific">Slackia heliotrinireducens (strain ATCC 29202 / DSM 20476 / NCTC 11029 / RHS 1)</name>
    <name type="common">Peptococcus heliotrinreducens</name>
    <dbReference type="NCBI Taxonomy" id="471855"/>
    <lineage>
        <taxon>Bacteria</taxon>
        <taxon>Bacillati</taxon>
        <taxon>Actinomycetota</taxon>
        <taxon>Coriobacteriia</taxon>
        <taxon>Eggerthellales</taxon>
        <taxon>Eggerthellaceae</taxon>
        <taxon>Slackia</taxon>
    </lineage>
</organism>
<name>C7N5Q7_SLAHD</name>
<dbReference type="GO" id="GO:0006797">
    <property type="term" value="P:polyphosphate metabolic process"/>
    <property type="evidence" value="ECO:0007669"/>
    <property type="project" value="InterPro"/>
</dbReference>
<feature type="domain" description="Polyphosphate kinase-2-related" evidence="3">
    <location>
        <begin position="28"/>
        <end position="266"/>
    </location>
</feature>
<dbReference type="NCBIfam" id="TIGR03709">
    <property type="entry name" value="PPK2_rel_1"/>
    <property type="match status" value="1"/>
</dbReference>
<protein>
    <submittedName>
        <fullName evidence="4">Uncharacterized conserved protein</fullName>
    </submittedName>
</protein>
<keyword evidence="1" id="KW-0808">Transferase</keyword>
<dbReference type="Pfam" id="PF03976">
    <property type="entry name" value="PPK2"/>
    <property type="match status" value="1"/>
</dbReference>
<dbReference type="PIRSF" id="PIRSF028756">
    <property type="entry name" value="PPK2_prd"/>
    <property type="match status" value="1"/>
</dbReference>
<evidence type="ECO:0000313" key="4">
    <source>
        <dbReference type="EMBL" id="ACV22242.1"/>
    </source>
</evidence>
<evidence type="ECO:0000259" key="3">
    <source>
        <dbReference type="Pfam" id="PF03976"/>
    </source>
</evidence>
<dbReference type="AlphaFoldDB" id="C7N5Q7"/>
<dbReference type="Proteomes" id="UP000002026">
    <property type="component" value="Chromosome"/>
</dbReference>
<dbReference type="KEGG" id="shi:Shel_12140"/>
<dbReference type="eggNOG" id="COG2326">
    <property type="taxonomic scope" value="Bacteria"/>
</dbReference>
<accession>C7N5Q7</accession>
<dbReference type="RefSeq" id="WP_012798345.1">
    <property type="nucleotide sequence ID" value="NC_013165.1"/>
</dbReference>
<keyword evidence="5" id="KW-1185">Reference proteome</keyword>
<keyword evidence="2" id="KW-0418">Kinase</keyword>
<sequence>MELKDCIVDGSKHFHIADAPTSAKIPKSEREHYEELTDANRQRIIELQDRLYAQGCEGVLVMFQAMDAAGKDSTIKHVMSGMNPQGVEVYSFKTPSKEELAHDYLWRAYSHLPKRGNIGVFNRSYYEDVLVVRTHGLWHDYNMPKRCLDMSEKDFFAARYKHIAGFEKHLYENGYRLVKVFLNVGMDEQKKRFIARIDEPAKNWKFSPADLDERPLWPKYMEAFEDAINGTSTKHCPWYVIPADQKWYARYLVSEALLATLEDINPQYPTVSEEDLETMAVCKVRLETE</sequence>
<gene>
    <name evidence="4" type="ordered locus">Shel_12140</name>
</gene>
<dbReference type="SUPFAM" id="SSF52540">
    <property type="entry name" value="P-loop containing nucleoside triphosphate hydrolases"/>
    <property type="match status" value="1"/>
</dbReference>
<dbReference type="PANTHER" id="PTHR34383">
    <property type="entry name" value="POLYPHOSPHATE:AMP PHOSPHOTRANSFERASE-RELATED"/>
    <property type="match status" value="1"/>
</dbReference>
<evidence type="ECO:0000313" key="5">
    <source>
        <dbReference type="Proteomes" id="UP000002026"/>
    </source>
</evidence>